<dbReference type="GO" id="GO:0030246">
    <property type="term" value="F:carbohydrate binding"/>
    <property type="evidence" value="ECO:0007669"/>
    <property type="project" value="UniProtKB-ARBA"/>
</dbReference>
<dbReference type="Gene3D" id="3.40.50.2300">
    <property type="match status" value="2"/>
</dbReference>
<dbReference type="CDD" id="cd19998">
    <property type="entry name" value="PBP1_ABC_sugar_binding-like"/>
    <property type="match status" value="1"/>
</dbReference>
<dbReference type="PANTHER" id="PTHR46847">
    <property type="entry name" value="D-ALLOSE-BINDING PERIPLASMIC PROTEIN-RELATED"/>
    <property type="match status" value="1"/>
</dbReference>
<protein>
    <submittedName>
        <fullName evidence="6">Sugar ABC transporter substrate-binding protein</fullName>
    </submittedName>
</protein>
<dbReference type="EMBL" id="CP033367">
    <property type="protein sequence ID" value="QKD03564.1"/>
    <property type="molecule type" value="Genomic_DNA"/>
</dbReference>
<evidence type="ECO:0000313" key="6">
    <source>
        <dbReference type="EMBL" id="QKD03564.1"/>
    </source>
</evidence>
<reference evidence="6 7" key="1">
    <citation type="submission" date="2018-10" db="EMBL/GenBank/DDBJ databases">
        <authorList>
            <person name="Perry B.J."/>
            <person name="Sullivan J.T."/>
            <person name="Murphy R.J.T."/>
            <person name="Ramsay J.P."/>
            <person name="Ronson C.W."/>
        </authorList>
    </citation>
    <scope>NUCLEOTIDE SEQUENCE [LARGE SCALE GENOMIC DNA]</scope>
    <source>
        <strain evidence="6 7">R88b</strain>
    </source>
</reference>
<dbReference type="InterPro" id="IPR025997">
    <property type="entry name" value="SBP_2_dom"/>
</dbReference>
<comment type="subcellular location">
    <subcellularLocation>
        <location evidence="1">Cell envelope</location>
    </subcellularLocation>
</comment>
<dbReference type="SUPFAM" id="SSF53822">
    <property type="entry name" value="Periplasmic binding protein-like I"/>
    <property type="match status" value="1"/>
</dbReference>
<name>A0A6M7WU45_RHILI</name>
<dbReference type="AlphaFoldDB" id="A0A6M7WU45"/>
<feature type="chain" id="PRO_5027053872" evidence="4">
    <location>
        <begin position="29"/>
        <end position="375"/>
    </location>
</feature>
<accession>A0A6M7WU45</accession>
<keyword evidence="3 4" id="KW-0732">Signal</keyword>
<evidence type="ECO:0000256" key="1">
    <source>
        <dbReference type="ARBA" id="ARBA00004196"/>
    </source>
</evidence>
<dbReference type="PANTHER" id="PTHR46847:SF1">
    <property type="entry name" value="D-ALLOSE-BINDING PERIPLASMIC PROTEIN-RELATED"/>
    <property type="match status" value="1"/>
</dbReference>
<sequence length="375" mass="39672">MGIGSKVRRLTLLAGMAACAFGISAGQAAEKHKIFLSMSYIGNDWQAEAANMVKAMAAHKSLADKVDLQVQVAGPNAQRQIQQINAMVQSGAEAIVVYPISPTALNQVVKNACDKGVKVFAYDAEITEPCAYNVHIDQLEAGRVTAEWLVKKLNGKGNIIAITGVPGTSVDDQRTKAAKEVFAKYPDIKIVGEAVGMWSQAVARTELSKILATRSWGDINGLWMQVGCFTANSLQLEAGKKTSELLPCAGEGSNGGRIQMLPEGTDVEGAAPPYAPAGAQRISYASPPYSGALALKLAVEAIEGKDVPKTTILPLPLVTNETIKLCDEGTWAEMKAGCNVFKPSLVSNPGWFASIFSDQTPEIGLNAALVGQPEN</sequence>
<evidence type="ECO:0000259" key="5">
    <source>
        <dbReference type="Pfam" id="PF13407"/>
    </source>
</evidence>
<feature type="signal peptide" evidence="4">
    <location>
        <begin position="1"/>
        <end position="28"/>
    </location>
</feature>
<comment type="similarity">
    <text evidence="2">Belongs to the bacterial solute-binding protein 2 family.</text>
</comment>
<dbReference type="InterPro" id="IPR028082">
    <property type="entry name" value="Peripla_BP_I"/>
</dbReference>
<evidence type="ECO:0000313" key="7">
    <source>
        <dbReference type="Proteomes" id="UP000503017"/>
    </source>
</evidence>
<proteinExistence type="inferred from homology"/>
<evidence type="ECO:0000256" key="3">
    <source>
        <dbReference type="ARBA" id="ARBA00022729"/>
    </source>
</evidence>
<evidence type="ECO:0000256" key="2">
    <source>
        <dbReference type="ARBA" id="ARBA00007639"/>
    </source>
</evidence>
<feature type="domain" description="Periplasmic binding protein" evidence="5">
    <location>
        <begin position="34"/>
        <end position="305"/>
    </location>
</feature>
<organism evidence="6 7">
    <name type="scientific">Mesorhizobium loti R88b</name>
    <dbReference type="NCBI Taxonomy" id="935548"/>
    <lineage>
        <taxon>Bacteria</taxon>
        <taxon>Pseudomonadati</taxon>
        <taxon>Pseudomonadota</taxon>
        <taxon>Alphaproteobacteria</taxon>
        <taxon>Hyphomicrobiales</taxon>
        <taxon>Phyllobacteriaceae</taxon>
        <taxon>Mesorhizobium</taxon>
    </lineage>
</organism>
<evidence type="ECO:0000256" key="4">
    <source>
        <dbReference type="SAM" id="SignalP"/>
    </source>
</evidence>
<dbReference type="Pfam" id="PF13407">
    <property type="entry name" value="Peripla_BP_4"/>
    <property type="match status" value="1"/>
</dbReference>
<gene>
    <name evidence="6" type="ORF">EB235_20460</name>
</gene>
<dbReference type="GO" id="GO:0030313">
    <property type="term" value="C:cell envelope"/>
    <property type="evidence" value="ECO:0007669"/>
    <property type="project" value="UniProtKB-SubCell"/>
</dbReference>
<dbReference type="Proteomes" id="UP000503017">
    <property type="component" value="Chromosome"/>
</dbReference>
<dbReference type="RefSeq" id="WP_027029274.1">
    <property type="nucleotide sequence ID" value="NZ_CP033367.1"/>
</dbReference>